<dbReference type="Gene3D" id="2.40.30.170">
    <property type="match status" value="1"/>
</dbReference>
<dbReference type="InterPro" id="IPR050465">
    <property type="entry name" value="UPF0194_transport"/>
</dbReference>
<organism evidence="3">
    <name type="scientific">mine drainage metagenome</name>
    <dbReference type="NCBI Taxonomy" id="410659"/>
    <lineage>
        <taxon>unclassified sequences</taxon>
        <taxon>metagenomes</taxon>
        <taxon>ecological metagenomes</taxon>
    </lineage>
</organism>
<feature type="non-terminal residue" evidence="3">
    <location>
        <position position="1"/>
    </location>
</feature>
<reference evidence="3" key="1">
    <citation type="submission" date="2013-08" db="EMBL/GenBank/DDBJ databases">
        <authorList>
            <person name="Mendez C."/>
            <person name="Richter M."/>
            <person name="Ferrer M."/>
            <person name="Sanchez J."/>
        </authorList>
    </citation>
    <scope>NUCLEOTIDE SEQUENCE</scope>
</reference>
<evidence type="ECO:0000256" key="2">
    <source>
        <dbReference type="ARBA" id="ARBA00023054"/>
    </source>
</evidence>
<dbReference type="EMBL" id="AUZZ01000714">
    <property type="protein sequence ID" value="EQD66898.1"/>
    <property type="molecule type" value="Genomic_DNA"/>
</dbReference>
<keyword evidence="2" id="KW-0175">Coiled coil</keyword>
<comment type="caution">
    <text evidence="3">The sequence shown here is derived from an EMBL/GenBank/DDBJ whole genome shotgun (WGS) entry which is preliminary data.</text>
</comment>
<evidence type="ECO:0000256" key="1">
    <source>
        <dbReference type="ARBA" id="ARBA00004196"/>
    </source>
</evidence>
<dbReference type="PANTHER" id="PTHR32347">
    <property type="entry name" value="EFFLUX SYSTEM COMPONENT YKNX-RELATED"/>
    <property type="match status" value="1"/>
</dbReference>
<dbReference type="AlphaFoldDB" id="T1BEF5"/>
<accession>T1BEF5</accession>
<reference evidence="3" key="2">
    <citation type="journal article" date="2014" name="ISME J.">
        <title>Microbial stratification in low pH oxic and suboxic macroscopic growths along an acid mine drainage.</title>
        <authorList>
            <person name="Mendez-Garcia C."/>
            <person name="Mesa V."/>
            <person name="Sprenger R.R."/>
            <person name="Richter M."/>
            <person name="Diez M.S."/>
            <person name="Solano J."/>
            <person name="Bargiela R."/>
            <person name="Golyshina O.V."/>
            <person name="Manteca A."/>
            <person name="Ramos J.L."/>
            <person name="Gallego J.R."/>
            <person name="Llorente I."/>
            <person name="Martins Dos Santos V.A."/>
            <person name="Jensen O.N."/>
            <person name="Pelaez A.I."/>
            <person name="Sanchez J."/>
            <person name="Ferrer M."/>
        </authorList>
    </citation>
    <scope>NUCLEOTIDE SEQUENCE</scope>
</reference>
<dbReference type="PANTHER" id="PTHR32347:SF23">
    <property type="entry name" value="BLL5650 PROTEIN"/>
    <property type="match status" value="1"/>
</dbReference>
<feature type="non-terminal residue" evidence="3">
    <location>
        <position position="155"/>
    </location>
</feature>
<evidence type="ECO:0000313" key="3">
    <source>
        <dbReference type="EMBL" id="EQD66898.1"/>
    </source>
</evidence>
<name>T1BEF5_9ZZZZ</name>
<gene>
    <name evidence="3" type="ORF">B2A_00943</name>
</gene>
<sequence length="155" mass="14966">TAPAAGIVAQVNIAVGQPDGAGSGRAASTGADIVVQSPSTFEVTASVSDAQIAAVHVGQAAAITPAGQPTPLPGTVSQITPLATIVQGVAAFPVVVTLNGDPAALFAGASAQLAIVVRRASHVLTVPASSVHGGGSRGDLRVCPRAVAKSSPEGH</sequence>
<proteinExistence type="predicted"/>
<comment type="subcellular location">
    <subcellularLocation>
        <location evidence="1">Cell envelope</location>
    </subcellularLocation>
</comment>
<dbReference type="GO" id="GO:0030313">
    <property type="term" value="C:cell envelope"/>
    <property type="evidence" value="ECO:0007669"/>
    <property type="project" value="UniProtKB-SubCell"/>
</dbReference>
<protein>
    <submittedName>
        <fullName evidence="3">Efflux transporter, RND family, MFP subunit</fullName>
    </submittedName>
</protein>